<dbReference type="PANTHER" id="PTHR30537:SF20">
    <property type="entry name" value="TRANSCRIPTIONAL REGULATORY PROTEIN"/>
    <property type="match status" value="1"/>
</dbReference>
<keyword evidence="2" id="KW-0805">Transcription regulation</keyword>
<evidence type="ECO:0000256" key="4">
    <source>
        <dbReference type="ARBA" id="ARBA00023163"/>
    </source>
</evidence>
<dbReference type="InterPro" id="IPR000847">
    <property type="entry name" value="LysR_HTH_N"/>
</dbReference>
<name>A0ABV7CN53_9GAMM</name>
<dbReference type="Gene3D" id="1.10.10.10">
    <property type="entry name" value="Winged helix-like DNA-binding domain superfamily/Winged helix DNA-binding domain"/>
    <property type="match status" value="1"/>
</dbReference>
<dbReference type="Gene3D" id="3.40.190.290">
    <property type="match status" value="1"/>
</dbReference>
<dbReference type="Pfam" id="PF00126">
    <property type="entry name" value="HTH_1"/>
    <property type="match status" value="1"/>
</dbReference>
<proteinExistence type="inferred from homology"/>
<evidence type="ECO:0000259" key="5">
    <source>
        <dbReference type="PROSITE" id="PS50931"/>
    </source>
</evidence>
<dbReference type="InterPro" id="IPR036388">
    <property type="entry name" value="WH-like_DNA-bd_sf"/>
</dbReference>
<evidence type="ECO:0000256" key="1">
    <source>
        <dbReference type="ARBA" id="ARBA00009437"/>
    </source>
</evidence>
<dbReference type="EMBL" id="JBHRSD010000029">
    <property type="protein sequence ID" value="MFC3033952.1"/>
    <property type="molecule type" value="Genomic_DNA"/>
</dbReference>
<dbReference type="InterPro" id="IPR005119">
    <property type="entry name" value="LysR_subst-bd"/>
</dbReference>
<dbReference type="PROSITE" id="PS50931">
    <property type="entry name" value="HTH_LYSR"/>
    <property type="match status" value="1"/>
</dbReference>
<gene>
    <name evidence="6" type="ORF">ACFOEE_15645</name>
</gene>
<comment type="similarity">
    <text evidence="1">Belongs to the LysR transcriptional regulatory family.</text>
</comment>
<protein>
    <submittedName>
        <fullName evidence="6">LysR substrate-binding domain-containing protein</fullName>
    </submittedName>
</protein>
<evidence type="ECO:0000313" key="6">
    <source>
        <dbReference type="EMBL" id="MFC3033952.1"/>
    </source>
</evidence>
<evidence type="ECO:0000256" key="3">
    <source>
        <dbReference type="ARBA" id="ARBA00023125"/>
    </source>
</evidence>
<feature type="domain" description="HTH lysR-type" evidence="5">
    <location>
        <begin position="1"/>
        <end position="61"/>
    </location>
</feature>
<organism evidence="6 7">
    <name type="scientific">Pseudoalteromonas fenneropenaei</name>
    <dbReference type="NCBI Taxonomy" id="1737459"/>
    <lineage>
        <taxon>Bacteria</taxon>
        <taxon>Pseudomonadati</taxon>
        <taxon>Pseudomonadota</taxon>
        <taxon>Gammaproteobacteria</taxon>
        <taxon>Alteromonadales</taxon>
        <taxon>Pseudoalteromonadaceae</taxon>
        <taxon>Pseudoalteromonas</taxon>
    </lineage>
</organism>
<dbReference type="PANTHER" id="PTHR30537">
    <property type="entry name" value="HTH-TYPE TRANSCRIPTIONAL REGULATOR"/>
    <property type="match status" value="1"/>
</dbReference>
<dbReference type="InterPro" id="IPR036390">
    <property type="entry name" value="WH_DNA-bd_sf"/>
</dbReference>
<keyword evidence="4" id="KW-0804">Transcription</keyword>
<reference evidence="7" key="1">
    <citation type="journal article" date="2019" name="Int. J. Syst. Evol. Microbiol.">
        <title>The Global Catalogue of Microorganisms (GCM) 10K type strain sequencing project: providing services to taxonomists for standard genome sequencing and annotation.</title>
        <authorList>
            <consortium name="The Broad Institute Genomics Platform"/>
            <consortium name="The Broad Institute Genome Sequencing Center for Infectious Disease"/>
            <person name="Wu L."/>
            <person name="Ma J."/>
        </authorList>
    </citation>
    <scope>NUCLEOTIDE SEQUENCE [LARGE SCALE GENOMIC DNA]</scope>
    <source>
        <strain evidence="7">KCTC 42730</strain>
    </source>
</reference>
<dbReference type="SUPFAM" id="SSF46785">
    <property type="entry name" value="Winged helix' DNA-binding domain"/>
    <property type="match status" value="1"/>
</dbReference>
<dbReference type="Pfam" id="PF03466">
    <property type="entry name" value="LysR_substrate"/>
    <property type="match status" value="1"/>
</dbReference>
<sequence length="294" mass="33047">MAKSKTEDLQHFITVVDCGSFSGAANLLNSQVATVSRAIARLERELGVVLFNRSTRRVELTEAGHVFLHYAKDSLDLLHRGEEALNNLKGKPQGKLRVDAASPFLFHQVIPYVEDFQRHYPKLQLDLISNENIVDLIEKKTDVAIRIGKLADSNLYARKLGRSTLHMVASPRYLAKYGTPKQLDELQEHQLIGFADAPKLNNWYLKQDIAMKATLCASNGEAIRQLALNGNGIALLSNFMIRKDLDNNRLVEVLPNSVMSPNPREEIHAVYYKNSAVASRIKAFIDFFADKFSL</sequence>
<accession>A0ABV7CN53</accession>
<dbReference type="RefSeq" id="WP_377126310.1">
    <property type="nucleotide sequence ID" value="NZ_JBHRSD010000029.1"/>
</dbReference>
<keyword evidence="7" id="KW-1185">Reference proteome</keyword>
<evidence type="ECO:0000313" key="7">
    <source>
        <dbReference type="Proteomes" id="UP001595453"/>
    </source>
</evidence>
<comment type="caution">
    <text evidence="6">The sequence shown here is derived from an EMBL/GenBank/DDBJ whole genome shotgun (WGS) entry which is preliminary data.</text>
</comment>
<evidence type="ECO:0000256" key="2">
    <source>
        <dbReference type="ARBA" id="ARBA00023015"/>
    </source>
</evidence>
<dbReference type="SUPFAM" id="SSF53850">
    <property type="entry name" value="Periplasmic binding protein-like II"/>
    <property type="match status" value="1"/>
</dbReference>
<dbReference type="Proteomes" id="UP001595453">
    <property type="component" value="Unassembled WGS sequence"/>
</dbReference>
<keyword evidence="3" id="KW-0238">DNA-binding</keyword>
<dbReference type="InterPro" id="IPR058163">
    <property type="entry name" value="LysR-type_TF_proteobact-type"/>
</dbReference>